<organism evidence="1 2">
    <name type="scientific">Brachionus plicatilis</name>
    <name type="common">Marine rotifer</name>
    <name type="synonym">Brachionus muelleri</name>
    <dbReference type="NCBI Taxonomy" id="10195"/>
    <lineage>
        <taxon>Eukaryota</taxon>
        <taxon>Metazoa</taxon>
        <taxon>Spiralia</taxon>
        <taxon>Gnathifera</taxon>
        <taxon>Rotifera</taxon>
        <taxon>Eurotatoria</taxon>
        <taxon>Monogononta</taxon>
        <taxon>Pseudotrocha</taxon>
        <taxon>Ploima</taxon>
        <taxon>Brachionidae</taxon>
        <taxon>Brachionus</taxon>
    </lineage>
</organism>
<accession>A0A3M7S4N6</accession>
<evidence type="ECO:0000313" key="2">
    <source>
        <dbReference type="Proteomes" id="UP000276133"/>
    </source>
</evidence>
<name>A0A3M7S4N6_BRAPC</name>
<dbReference type="Proteomes" id="UP000276133">
    <property type="component" value="Unassembled WGS sequence"/>
</dbReference>
<sequence>MWFYEIKTKIVFVYLEAKIYSKIKIMNKNVIFFVCLKLLKIESNPKVIAIFIFPILKFTNNNKSNATKMARFETFCADETKVLKMWAIEQTANRQIYYKQTYQEDT</sequence>
<dbReference type="EMBL" id="REGN01002049">
    <property type="protein sequence ID" value="RNA30732.1"/>
    <property type="molecule type" value="Genomic_DNA"/>
</dbReference>
<evidence type="ECO:0000313" key="1">
    <source>
        <dbReference type="EMBL" id="RNA30732.1"/>
    </source>
</evidence>
<proteinExistence type="predicted"/>
<keyword evidence="2" id="KW-1185">Reference proteome</keyword>
<comment type="caution">
    <text evidence="1">The sequence shown here is derived from an EMBL/GenBank/DDBJ whole genome shotgun (WGS) entry which is preliminary data.</text>
</comment>
<reference evidence="1 2" key="1">
    <citation type="journal article" date="2018" name="Sci. Rep.">
        <title>Genomic signatures of local adaptation to the degree of environmental predictability in rotifers.</title>
        <authorList>
            <person name="Franch-Gras L."/>
            <person name="Hahn C."/>
            <person name="Garcia-Roger E.M."/>
            <person name="Carmona M.J."/>
            <person name="Serra M."/>
            <person name="Gomez A."/>
        </authorList>
    </citation>
    <scope>NUCLEOTIDE SEQUENCE [LARGE SCALE GENOMIC DNA]</scope>
    <source>
        <strain evidence="1">HYR1</strain>
    </source>
</reference>
<gene>
    <name evidence="1" type="ORF">BpHYR1_031638</name>
</gene>
<protein>
    <submittedName>
        <fullName evidence="1">Uncharacterized protein</fullName>
    </submittedName>
</protein>
<dbReference type="AlphaFoldDB" id="A0A3M7S4N6"/>